<keyword evidence="2" id="KW-1185">Reference proteome</keyword>
<reference evidence="3" key="1">
    <citation type="submission" date="2016-11" db="UniProtKB">
        <authorList>
            <consortium name="WormBaseParasite"/>
        </authorList>
    </citation>
    <scope>IDENTIFICATION</scope>
</reference>
<feature type="compositionally biased region" description="Polar residues" evidence="1">
    <location>
        <begin position="50"/>
        <end position="59"/>
    </location>
</feature>
<name>A0A1I7TRJ3_9PELO</name>
<feature type="compositionally biased region" description="Polar residues" evidence="1">
    <location>
        <begin position="17"/>
        <end position="28"/>
    </location>
</feature>
<accession>A0A1I7TRJ3</accession>
<sequence length="177" mass="19999">MSQSENPEAMNEIAASQPASDLLSTTKNAPPRRIFGPRHPERDHPLARANKNNSSSHLTGSEVELYVNEPWQGPNYSNMDGGWELPRHLLINFIHQINMERGIVPVDTKPPCRVSFNEPNADHEDGEPPRKHYRPSEESLEKIQEPLGSITVKKPYSQENIKRQIIAELGIARPNNN</sequence>
<feature type="region of interest" description="Disordered" evidence="1">
    <location>
        <begin position="1"/>
        <end position="59"/>
    </location>
</feature>
<dbReference type="AlphaFoldDB" id="A0A1I7TRJ3"/>
<evidence type="ECO:0000313" key="3">
    <source>
        <dbReference type="WBParaSite" id="Csp11.Scaffold629.g11059.t1"/>
    </source>
</evidence>
<protein>
    <submittedName>
        <fullName evidence="3">Reverse transcriptase domain-containing protein</fullName>
    </submittedName>
</protein>
<feature type="region of interest" description="Disordered" evidence="1">
    <location>
        <begin position="117"/>
        <end position="147"/>
    </location>
</feature>
<feature type="compositionally biased region" description="Basic and acidic residues" evidence="1">
    <location>
        <begin position="120"/>
        <end position="144"/>
    </location>
</feature>
<evidence type="ECO:0000256" key="1">
    <source>
        <dbReference type="SAM" id="MobiDB-lite"/>
    </source>
</evidence>
<evidence type="ECO:0000313" key="2">
    <source>
        <dbReference type="Proteomes" id="UP000095282"/>
    </source>
</evidence>
<dbReference type="Proteomes" id="UP000095282">
    <property type="component" value="Unplaced"/>
</dbReference>
<organism evidence="2 3">
    <name type="scientific">Caenorhabditis tropicalis</name>
    <dbReference type="NCBI Taxonomy" id="1561998"/>
    <lineage>
        <taxon>Eukaryota</taxon>
        <taxon>Metazoa</taxon>
        <taxon>Ecdysozoa</taxon>
        <taxon>Nematoda</taxon>
        <taxon>Chromadorea</taxon>
        <taxon>Rhabditida</taxon>
        <taxon>Rhabditina</taxon>
        <taxon>Rhabditomorpha</taxon>
        <taxon>Rhabditoidea</taxon>
        <taxon>Rhabditidae</taxon>
        <taxon>Peloderinae</taxon>
        <taxon>Caenorhabditis</taxon>
    </lineage>
</organism>
<dbReference type="WBParaSite" id="Csp11.Scaffold629.g11059.t1">
    <property type="protein sequence ID" value="Csp11.Scaffold629.g11059.t1"/>
    <property type="gene ID" value="Csp11.Scaffold629.g11059"/>
</dbReference>
<proteinExistence type="predicted"/>